<dbReference type="Pfam" id="PF13439">
    <property type="entry name" value="Glyco_transf_4"/>
    <property type="match status" value="1"/>
</dbReference>
<gene>
    <name evidence="5" type="ORF">CBP51_14870</name>
</gene>
<evidence type="ECO:0008006" key="7">
    <source>
        <dbReference type="Google" id="ProtNLM"/>
    </source>
</evidence>
<dbReference type="PANTHER" id="PTHR12526">
    <property type="entry name" value="GLYCOSYLTRANSFERASE"/>
    <property type="match status" value="1"/>
</dbReference>
<feature type="domain" description="Glycosyl transferase family 1" evidence="3">
    <location>
        <begin position="190"/>
        <end position="330"/>
    </location>
</feature>
<dbReference type="RefSeq" id="WP_078042332.1">
    <property type="nucleotide sequence ID" value="NZ_NHNI01000002.1"/>
</dbReference>
<dbReference type="PANTHER" id="PTHR12526:SF629">
    <property type="entry name" value="TEICHURONIC ACID BIOSYNTHESIS GLYCOSYLTRANSFERASE TUAH-RELATED"/>
    <property type="match status" value="1"/>
</dbReference>
<keyword evidence="1" id="KW-0328">Glycosyltransferase</keyword>
<reference evidence="6" key="1">
    <citation type="submission" date="2017-05" db="EMBL/GenBank/DDBJ databases">
        <authorList>
            <person name="Barney B.M."/>
        </authorList>
    </citation>
    <scope>NUCLEOTIDE SEQUENCE [LARGE SCALE GENOMIC DNA]</scope>
    <source>
        <strain evidence="6">PSBB022</strain>
    </source>
</reference>
<dbReference type="Pfam" id="PF00534">
    <property type="entry name" value="Glycos_transf_1"/>
    <property type="match status" value="1"/>
</dbReference>
<dbReference type="Gene3D" id="3.40.50.2000">
    <property type="entry name" value="Glycogen Phosphorylase B"/>
    <property type="match status" value="2"/>
</dbReference>
<feature type="domain" description="Glycosyltransferase subfamily 4-like N-terminal" evidence="4">
    <location>
        <begin position="15"/>
        <end position="157"/>
    </location>
</feature>
<dbReference type="GO" id="GO:1901135">
    <property type="term" value="P:carbohydrate derivative metabolic process"/>
    <property type="evidence" value="ECO:0007669"/>
    <property type="project" value="UniProtKB-ARBA"/>
</dbReference>
<evidence type="ECO:0000259" key="4">
    <source>
        <dbReference type="Pfam" id="PF13439"/>
    </source>
</evidence>
<dbReference type="SUPFAM" id="SSF53756">
    <property type="entry name" value="UDP-Glycosyltransferase/glycogen phosphorylase"/>
    <property type="match status" value="1"/>
</dbReference>
<evidence type="ECO:0000259" key="3">
    <source>
        <dbReference type="Pfam" id="PF00534"/>
    </source>
</evidence>
<evidence type="ECO:0000256" key="1">
    <source>
        <dbReference type="ARBA" id="ARBA00022676"/>
    </source>
</evidence>
<proteinExistence type="predicted"/>
<keyword evidence="2" id="KW-0808">Transferase</keyword>
<dbReference type="Proteomes" id="UP000216101">
    <property type="component" value="Unassembled WGS sequence"/>
</dbReference>
<sequence length="358" mass="40117">MKVLFIKQYLDRSELDLVLRLHSMGVYIRVLSSSTTMGKAQLMDAGIYIESRRYKSKIAPGFIWQVRQLLNQYKFDIIHSTDGKGLANAIWASYFKTVKIIGYRGTLAKVRPTDPSYWLGLLNPKVDHVVCVNRSIYDYMHKFYPAEKLTLNYKGYSLAWAEEAANEQVEPMVFPPGAFVVGYIATTYGRPHKGLGVLVQAMHLLKNPNIHLLFVGSYDNEVKTLATQGAAGDRIHFIGPRKTGASYLRYIDAFVLPSLRDGLPRAVKEAMAQAVPIITTNITGPTELVIHEESGLWVEPDNPAAIAQAITRLYESPALCKQLGDAGRQRLIDHFSAESFVAKTYALYQRMAVDSPNK</sequence>
<comment type="caution">
    <text evidence="5">The sequence shown here is derived from an EMBL/GenBank/DDBJ whole genome shotgun (WGS) entry which is preliminary data.</text>
</comment>
<keyword evidence="6" id="KW-1185">Reference proteome</keyword>
<dbReference type="CDD" id="cd03801">
    <property type="entry name" value="GT4_PimA-like"/>
    <property type="match status" value="1"/>
</dbReference>
<protein>
    <recommendedName>
        <fullName evidence="7">Glycosyl transferase family 1</fullName>
    </recommendedName>
</protein>
<dbReference type="GO" id="GO:0016757">
    <property type="term" value="F:glycosyltransferase activity"/>
    <property type="evidence" value="ECO:0007669"/>
    <property type="project" value="UniProtKB-KW"/>
</dbReference>
<dbReference type="InterPro" id="IPR001296">
    <property type="entry name" value="Glyco_trans_1"/>
</dbReference>
<organism evidence="5 6">
    <name type="scientific">Cellvibrio mixtus</name>
    <dbReference type="NCBI Taxonomy" id="39650"/>
    <lineage>
        <taxon>Bacteria</taxon>
        <taxon>Pseudomonadati</taxon>
        <taxon>Pseudomonadota</taxon>
        <taxon>Gammaproteobacteria</taxon>
        <taxon>Cellvibrionales</taxon>
        <taxon>Cellvibrionaceae</taxon>
        <taxon>Cellvibrio</taxon>
    </lineage>
</organism>
<dbReference type="AlphaFoldDB" id="A0A266Q3P7"/>
<evidence type="ECO:0000313" key="6">
    <source>
        <dbReference type="Proteomes" id="UP000216101"/>
    </source>
</evidence>
<accession>A0A266Q3P7</accession>
<evidence type="ECO:0000313" key="5">
    <source>
        <dbReference type="EMBL" id="OZY84483.1"/>
    </source>
</evidence>
<name>A0A266Q3P7_9GAMM</name>
<dbReference type="InterPro" id="IPR028098">
    <property type="entry name" value="Glyco_trans_4-like_N"/>
</dbReference>
<dbReference type="EMBL" id="NHNI01000002">
    <property type="protein sequence ID" value="OZY84483.1"/>
    <property type="molecule type" value="Genomic_DNA"/>
</dbReference>
<evidence type="ECO:0000256" key="2">
    <source>
        <dbReference type="ARBA" id="ARBA00022679"/>
    </source>
</evidence>